<dbReference type="InterPro" id="IPR014729">
    <property type="entry name" value="Rossmann-like_a/b/a_fold"/>
</dbReference>
<comment type="similarity">
    <text evidence="1 4">Belongs to the archaeal NMN adenylyltransferase family.</text>
</comment>
<reference evidence="7" key="1">
    <citation type="submission" date="2024-03" db="EMBL/GenBank/DDBJ databases">
        <title>Complete genome sequence of Sulfurisphaera javensis strain KD-1.</title>
        <authorList>
            <person name="Sakai H."/>
            <person name="Nur N."/>
            <person name="Suwanto A."/>
            <person name="Kurosawa N."/>
        </authorList>
    </citation>
    <scope>NUCLEOTIDE SEQUENCE</scope>
    <source>
        <strain evidence="7">KD-1</strain>
    </source>
</reference>
<dbReference type="GO" id="GO:0005737">
    <property type="term" value="C:cytoplasm"/>
    <property type="evidence" value="ECO:0007669"/>
    <property type="project" value="UniProtKB-SubCell"/>
</dbReference>
<keyword evidence="4" id="KW-0520">NAD</keyword>
<proteinExistence type="inferred from homology"/>
<keyword evidence="4" id="KW-0547">Nucleotide-binding</keyword>
<accession>A0AAT9GSD1</accession>
<keyword evidence="4" id="KW-0963">Cytoplasm</keyword>
<evidence type="ECO:0000259" key="6">
    <source>
        <dbReference type="Pfam" id="PF01467"/>
    </source>
</evidence>
<name>A0AAT9GSD1_9CREN</name>
<dbReference type="InterPro" id="IPR004821">
    <property type="entry name" value="Cyt_trans-like"/>
</dbReference>
<dbReference type="Pfam" id="PF01467">
    <property type="entry name" value="CTP_transf_like"/>
    <property type="match status" value="1"/>
</dbReference>
<evidence type="ECO:0000256" key="4">
    <source>
        <dbReference type="HAMAP-Rule" id="MF_00243"/>
    </source>
</evidence>
<comment type="pathway">
    <text evidence="4">Cofactor biosynthesis; NAD(+) biosynthesis; NAD(+) from nicotinamide D-ribonucleotide: step 1/1.</text>
</comment>
<sequence>MRALFPGRFQPFHLGHLAVIEWLLTKYDEIIVVIGSGKDSHSIYNPFTAGERMVMIRNGLKEYNMDFKRVIFFPILESFTGGLWIRIIEQYSPKFDVIVSGNPLVVTNAKEAGYIVDLPPMFNRDLYNATKIRKLMIENDNKWSELVPKSVYEFIKEIKGDERLRDVAKSDY</sequence>
<keyword evidence="3 4" id="KW-0548">Nucleotidyltransferase</keyword>
<dbReference type="RefSeq" id="WP_369609295.1">
    <property type="nucleotide sequence ID" value="NZ_AP031322.1"/>
</dbReference>
<dbReference type="SUPFAM" id="SSF52374">
    <property type="entry name" value="Nucleotidylyl transferase"/>
    <property type="match status" value="1"/>
</dbReference>
<dbReference type="PANTHER" id="PTHR21342:SF0">
    <property type="entry name" value="BIFUNCTIONAL NMN ADENYLYLTRANSFERASE_NUDIX HYDROLASE"/>
    <property type="match status" value="1"/>
</dbReference>
<evidence type="ECO:0000313" key="7">
    <source>
        <dbReference type="EMBL" id="BFH73722.1"/>
    </source>
</evidence>
<dbReference type="GO" id="GO:0000309">
    <property type="term" value="F:nicotinamide-nucleotide adenylyltransferase activity"/>
    <property type="evidence" value="ECO:0007669"/>
    <property type="project" value="UniProtKB-UniRule"/>
</dbReference>
<evidence type="ECO:0000256" key="2">
    <source>
        <dbReference type="ARBA" id="ARBA00022679"/>
    </source>
</evidence>
<evidence type="ECO:0000256" key="3">
    <source>
        <dbReference type="ARBA" id="ARBA00022695"/>
    </source>
</evidence>
<dbReference type="NCBIfam" id="TIGR01527">
    <property type="entry name" value="arch_NMN_Atrans"/>
    <property type="match status" value="1"/>
</dbReference>
<dbReference type="NCBIfam" id="TIGR00125">
    <property type="entry name" value="cyt_tran_rel"/>
    <property type="match status" value="1"/>
</dbReference>
<gene>
    <name evidence="7" type="ORF">SJAV_16660</name>
</gene>
<organism evidence="7">
    <name type="scientific">Sulfurisphaera javensis</name>
    <dbReference type="NCBI Taxonomy" id="2049879"/>
    <lineage>
        <taxon>Archaea</taxon>
        <taxon>Thermoproteota</taxon>
        <taxon>Thermoprotei</taxon>
        <taxon>Sulfolobales</taxon>
        <taxon>Sulfolobaceae</taxon>
        <taxon>Sulfurisphaera</taxon>
    </lineage>
</organism>
<dbReference type="InterPro" id="IPR006418">
    <property type="entry name" value="NMN_Atrans_arc"/>
</dbReference>
<keyword evidence="2 4" id="KW-0808">Transferase</keyword>
<dbReference type="HAMAP" id="MF_00243">
    <property type="entry name" value="NMN_adenylyltr"/>
    <property type="match status" value="1"/>
</dbReference>
<dbReference type="NCBIfam" id="NF002243">
    <property type="entry name" value="PRK01153.1"/>
    <property type="match status" value="1"/>
</dbReference>
<dbReference type="CDD" id="cd02166">
    <property type="entry name" value="NMNAT_Archaea"/>
    <property type="match status" value="1"/>
</dbReference>
<dbReference type="GO" id="GO:0005524">
    <property type="term" value="F:ATP binding"/>
    <property type="evidence" value="ECO:0007669"/>
    <property type="project" value="UniProtKB-KW"/>
</dbReference>
<keyword evidence="4" id="KW-0067">ATP-binding</keyword>
<dbReference type="KEGG" id="sjv:SJAV_16660"/>
<comment type="subcellular location">
    <subcellularLocation>
        <location evidence="4">Cytoplasm</location>
    </subcellularLocation>
</comment>
<evidence type="ECO:0000256" key="1">
    <source>
        <dbReference type="ARBA" id="ARBA00010124"/>
    </source>
</evidence>
<dbReference type="EMBL" id="AP031322">
    <property type="protein sequence ID" value="BFH73722.1"/>
    <property type="molecule type" value="Genomic_DNA"/>
</dbReference>
<dbReference type="EC" id="2.7.7.1" evidence="4 5"/>
<dbReference type="Gene3D" id="3.40.50.620">
    <property type="entry name" value="HUPs"/>
    <property type="match status" value="1"/>
</dbReference>
<feature type="domain" description="Cytidyltransferase-like" evidence="6">
    <location>
        <begin position="4"/>
        <end position="134"/>
    </location>
</feature>
<dbReference type="GeneID" id="92354622"/>
<evidence type="ECO:0000256" key="5">
    <source>
        <dbReference type="NCBIfam" id="TIGR01527"/>
    </source>
</evidence>
<protein>
    <recommendedName>
        <fullName evidence="4 5">Nicotinamide-nucleotide adenylyltransferase</fullName>
        <ecNumber evidence="4 5">2.7.7.1</ecNumber>
    </recommendedName>
    <alternativeName>
        <fullName evidence="4">NAD(+) diphosphorylase</fullName>
    </alternativeName>
    <alternativeName>
        <fullName evidence="4">NAD(+) pyrophosphorylase</fullName>
    </alternativeName>
    <alternativeName>
        <fullName evidence="4">NMN adenylyltransferase</fullName>
    </alternativeName>
</protein>
<keyword evidence="4" id="KW-0662">Pyridine nucleotide biosynthesis</keyword>
<comment type="catalytic activity">
    <reaction evidence="4">
        <text>beta-nicotinamide D-ribonucleotide + ATP + H(+) = diphosphate + NAD(+)</text>
        <dbReference type="Rhea" id="RHEA:21360"/>
        <dbReference type="ChEBI" id="CHEBI:14649"/>
        <dbReference type="ChEBI" id="CHEBI:15378"/>
        <dbReference type="ChEBI" id="CHEBI:30616"/>
        <dbReference type="ChEBI" id="CHEBI:33019"/>
        <dbReference type="ChEBI" id="CHEBI:57540"/>
        <dbReference type="EC" id="2.7.7.1"/>
    </reaction>
</comment>
<dbReference type="GO" id="GO:0009435">
    <property type="term" value="P:NAD+ biosynthetic process"/>
    <property type="evidence" value="ECO:0007669"/>
    <property type="project" value="UniProtKB-UniRule"/>
</dbReference>
<dbReference type="AlphaFoldDB" id="A0AAT9GSD1"/>
<dbReference type="PANTHER" id="PTHR21342">
    <property type="entry name" value="PHOSPHOPANTETHEINE ADENYLYLTRANSFERASE"/>
    <property type="match status" value="1"/>
</dbReference>